<dbReference type="eggNOG" id="KOG0559">
    <property type="taxonomic scope" value="Eukaryota"/>
</dbReference>
<dbReference type="GO" id="GO:0005739">
    <property type="term" value="C:mitochondrion"/>
    <property type="evidence" value="ECO:0007669"/>
    <property type="project" value="TreeGrafter"/>
</dbReference>
<keyword evidence="2" id="KW-0450">Lipoyl</keyword>
<accession>A0A0D3JTD9</accession>
<dbReference type="STRING" id="2903.R1F0T1"/>
<comment type="similarity">
    <text evidence="1">Belongs to the 2-oxoacid dehydrogenase family.</text>
</comment>
<dbReference type="AlphaFoldDB" id="A0A0D3JTD9"/>
<dbReference type="PROSITE" id="PS50968">
    <property type="entry name" value="BIOTINYL_LIPOYL"/>
    <property type="match status" value="1"/>
</dbReference>
<dbReference type="RefSeq" id="XP_005779203.1">
    <property type="nucleotide sequence ID" value="XM_005779146.1"/>
</dbReference>
<dbReference type="InterPro" id="IPR003016">
    <property type="entry name" value="2-oxoA_DH_lipoyl-BS"/>
</dbReference>
<dbReference type="EnsemblProtists" id="EOD26774">
    <property type="protein sequence ID" value="EOD26774"/>
    <property type="gene ID" value="EMIHUDRAFT_236437"/>
</dbReference>
<dbReference type="KEGG" id="ehx:EMIHUDRAFT_236437"/>
<dbReference type="PaxDb" id="2903-EOD26774"/>
<dbReference type="GO" id="GO:0004149">
    <property type="term" value="F:dihydrolipoyllysine-residue succinyltransferase activity"/>
    <property type="evidence" value="ECO:0007669"/>
    <property type="project" value="TreeGrafter"/>
</dbReference>
<organism evidence="5 6">
    <name type="scientific">Emiliania huxleyi (strain CCMP1516)</name>
    <dbReference type="NCBI Taxonomy" id="280463"/>
    <lineage>
        <taxon>Eukaryota</taxon>
        <taxon>Haptista</taxon>
        <taxon>Haptophyta</taxon>
        <taxon>Prymnesiophyceae</taxon>
        <taxon>Isochrysidales</taxon>
        <taxon>Noelaerhabdaceae</taxon>
        <taxon>Emiliania</taxon>
    </lineage>
</organism>
<evidence type="ECO:0000313" key="5">
    <source>
        <dbReference type="EnsemblProtists" id="EOD26774"/>
    </source>
</evidence>
<dbReference type="InterPro" id="IPR000089">
    <property type="entry name" value="Biotin_lipoyl"/>
</dbReference>
<dbReference type="PROSITE" id="PS00189">
    <property type="entry name" value="LIPOYL"/>
    <property type="match status" value="1"/>
</dbReference>
<keyword evidence="6" id="KW-1185">Reference proteome</keyword>
<dbReference type="GeneID" id="17272372"/>
<dbReference type="InterPro" id="IPR050537">
    <property type="entry name" value="2-oxoacid_dehydrogenase"/>
</dbReference>
<dbReference type="InterPro" id="IPR011053">
    <property type="entry name" value="Single_hybrid_motif"/>
</dbReference>
<reference evidence="6" key="1">
    <citation type="journal article" date="2013" name="Nature">
        <title>Pan genome of the phytoplankton Emiliania underpins its global distribution.</title>
        <authorList>
            <person name="Read B.A."/>
            <person name="Kegel J."/>
            <person name="Klute M.J."/>
            <person name="Kuo A."/>
            <person name="Lefebvre S.C."/>
            <person name="Maumus F."/>
            <person name="Mayer C."/>
            <person name="Miller J."/>
            <person name="Monier A."/>
            <person name="Salamov A."/>
            <person name="Young J."/>
            <person name="Aguilar M."/>
            <person name="Claverie J.M."/>
            <person name="Frickenhaus S."/>
            <person name="Gonzalez K."/>
            <person name="Herman E.K."/>
            <person name="Lin Y.C."/>
            <person name="Napier J."/>
            <person name="Ogata H."/>
            <person name="Sarno A.F."/>
            <person name="Shmutz J."/>
            <person name="Schroeder D."/>
            <person name="de Vargas C."/>
            <person name="Verret F."/>
            <person name="von Dassow P."/>
            <person name="Valentin K."/>
            <person name="Van de Peer Y."/>
            <person name="Wheeler G."/>
            <person name="Dacks J.B."/>
            <person name="Delwiche C.F."/>
            <person name="Dyhrman S.T."/>
            <person name="Glockner G."/>
            <person name="John U."/>
            <person name="Richards T."/>
            <person name="Worden A.Z."/>
            <person name="Zhang X."/>
            <person name="Grigoriev I.V."/>
            <person name="Allen A.E."/>
            <person name="Bidle K."/>
            <person name="Borodovsky M."/>
            <person name="Bowler C."/>
            <person name="Brownlee C."/>
            <person name="Cock J.M."/>
            <person name="Elias M."/>
            <person name="Gladyshev V.N."/>
            <person name="Groth M."/>
            <person name="Guda C."/>
            <person name="Hadaegh A."/>
            <person name="Iglesias-Rodriguez M.D."/>
            <person name="Jenkins J."/>
            <person name="Jones B.M."/>
            <person name="Lawson T."/>
            <person name="Leese F."/>
            <person name="Lindquist E."/>
            <person name="Lobanov A."/>
            <person name="Lomsadze A."/>
            <person name="Malik S.B."/>
            <person name="Marsh M.E."/>
            <person name="Mackinder L."/>
            <person name="Mock T."/>
            <person name="Mueller-Roeber B."/>
            <person name="Pagarete A."/>
            <person name="Parker M."/>
            <person name="Probert I."/>
            <person name="Quesneville H."/>
            <person name="Raines C."/>
            <person name="Rensing S.A."/>
            <person name="Riano-Pachon D.M."/>
            <person name="Richier S."/>
            <person name="Rokitta S."/>
            <person name="Shiraiwa Y."/>
            <person name="Soanes D.M."/>
            <person name="van der Giezen M."/>
            <person name="Wahlund T.M."/>
            <person name="Williams B."/>
            <person name="Wilson W."/>
            <person name="Wolfe G."/>
            <person name="Wurch L.L."/>
        </authorList>
    </citation>
    <scope>NUCLEOTIDE SEQUENCE</scope>
</reference>
<dbReference type="PANTHER" id="PTHR43416">
    <property type="entry name" value="DIHYDROLIPOYLLYSINE-RESIDUE SUCCINYLTRANSFERASE COMPONENT OF 2-OXOGLUTARATE DEHYDROGENASE COMPLEX, MITOCHONDRIAL-RELATED"/>
    <property type="match status" value="1"/>
</dbReference>
<evidence type="ECO:0000259" key="4">
    <source>
        <dbReference type="PROSITE" id="PS50968"/>
    </source>
</evidence>
<dbReference type="Pfam" id="PF00364">
    <property type="entry name" value="Biotin_lipoyl"/>
    <property type="match status" value="1"/>
</dbReference>
<dbReference type="SUPFAM" id="SSF51230">
    <property type="entry name" value="Single hybrid motif"/>
    <property type="match status" value="1"/>
</dbReference>
<dbReference type="Gene3D" id="2.40.50.100">
    <property type="match status" value="1"/>
</dbReference>
<dbReference type="GO" id="GO:0006099">
    <property type="term" value="P:tricarboxylic acid cycle"/>
    <property type="evidence" value="ECO:0007669"/>
    <property type="project" value="TreeGrafter"/>
</dbReference>
<keyword evidence="3" id="KW-0809">Transit peptide</keyword>
<dbReference type="CDD" id="cd06849">
    <property type="entry name" value="lipoyl_domain"/>
    <property type="match status" value="1"/>
</dbReference>
<protein>
    <recommendedName>
        <fullName evidence="4">Lipoyl-binding domain-containing protein</fullName>
    </recommendedName>
</protein>
<evidence type="ECO:0000313" key="6">
    <source>
        <dbReference type="Proteomes" id="UP000013827"/>
    </source>
</evidence>
<feature type="domain" description="Lipoyl-binding" evidence="4">
    <location>
        <begin position="45"/>
        <end position="123"/>
    </location>
</feature>
<name>A0A0D3JTD9_EMIH1</name>
<reference evidence="5" key="2">
    <citation type="submission" date="2024-10" db="UniProtKB">
        <authorList>
            <consortium name="EnsemblProtists"/>
        </authorList>
    </citation>
    <scope>IDENTIFICATION</scope>
</reference>
<dbReference type="HOGENOM" id="CLU_2019542_0_0_1"/>
<evidence type="ECO:0000256" key="3">
    <source>
        <dbReference type="ARBA" id="ARBA00022946"/>
    </source>
</evidence>
<evidence type="ECO:0000256" key="1">
    <source>
        <dbReference type="ARBA" id="ARBA00007317"/>
    </source>
</evidence>
<evidence type="ECO:0000256" key="2">
    <source>
        <dbReference type="ARBA" id="ARBA00022823"/>
    </source>
</evidence>
<dbReference type="PANTHER" id="PTHR43416:SF5">
    <property type="entry name" value="DIHYDROLIPOYLLYSINE-RESIDUE SUCCINYLTRANSFERASE COMPONENT OF 2-OXOGLUTARATE DEHYDROGENASE COMPLEX, MITOCHONDRIAL"/>
    <property type="match status" value="1"/>
</dbReference>
<proteinExistence type="inferred from homology"/>
<dbReference type="Proteomes" id="UP000013827">
    <property type="component" value="Unassembled WGS sequence"/>
</dbReference>
<sequence>MRSLFPAPTERFHTSPAPAAATMLARAVRAPAARLAPRWCRQMAVQKFPVPEMGDSISEGTVLELSKQVGDYVALEEVLVVVETDKVTVDVRSPAAGTITKWVDLRPLPRPPVRRKWALLLSE</sequence>